<evidence type="ECO:0000256" key="1">
    <source>
        <dbReference type="ARBA" id="ARBA00023117"/>
    </source>
</evidence>
<dbReference type="Pfam" id="PF00439">
    <property type="entry name" value="Bromodomain"/>
    <property type="match status" value="1"/>
</dbReference>
<gene>
    <name evidence="4" type="ORF">M9Y10_035195</name>
</gene>
<dbReference type="InterPro" id="IPR001487">
    <property type="entry name" value="Bromodomain"/>
</dbReference>
<name>A0ABR2KH64_9EUKA</name>
<dbReference type="Gene3D" id="1.20.920.10">
    <property type="entry name" value="Bromodomain-like"/>
    <property type="match status" value="1"/>
</dbReference>
<proteinExistence type="predicted"/>
<dbReference type="Proteomes" id="UP001470230">
    <property type="component" value="Unassembled WGS sequence"/>
</dbReference>
<evidence type="ECO:0000313" key="4">
    <source>
        <dbReference type="EMBL" id="KAK8890419.1"/>
    </source>
</evidence>
<dbReference type="InterPro" id="IPR036427">
    <property type="entry name" value="Bromodomain-like_sf"/>
</dbReference>
<evidence type="ECO:0000256" key="2">
    <source>
        <dbReference type="PROSITE-ProRule" id="PRU00035"/>
    </source>
</evidence>
<dbReference type="SUPFAM" id="SSF47370">
    <property type="entry name" value="Bromodomain"/>
    <property type="match status" value="1"/>
</dbReference>
<organism evidence="4 5">
    <name type="scientific">Tritrichomonas musculus</name>
    <dbReference type="NCBI Taxonomy" id="1915356"/>
    <lineage>
        <taxon>Eukaryota</taxon>
        <taxon>Metamonada</taxon>
        <taxon>Parabasalia</taxon>
        <taxon>Tritrichomonadida</taxon>
        <taxon>Tritrichomonadidae</taxon>
        <taxon>Tritrichomonas</taxon>
    </lineage>
</organism>
<evidence type="ECO:0000313" key="5">
    <source>
        <dbReference type="Proteomes" id="UP001470230"/>
    </source>
</evidence>
<dbReference type="PRINTS" id="PR00503">
    <property type="entry name" value="BROMODOMAIN"/>
</dbReference>
<evidence type="ECO:0000259" key="3">
    <source>
        <dbReference type="PROSITE" id="PS50014"/>
    </source>
</evidence>
<dbReference type="PROSITE" id="PS50014">
    <property type="entry name" value="BROMODOMAIN_2"/>
    <property type="match status" value="1"/>
</dbReference>
<comment type="caution">
    <text evidence="4">The sequence shown here is derived from an EMBL/GenBank/DDBJ whole genome shotgun (WGS) entry which is preliminary data.</text>
</comment>
<protein>
    <recommendedName>
        <fullName evidence="3">Bromo domain-containing protein</fullName>
    </recommendedName>
</protein>
<dbReference type="EMBL" id="JAPFFF010000005">
    <property type="protein sequence ID" value="KAK8890419.1"/>
    <property type="molecule type" value="Genomic_DNA"/>
</dbReference>
<keyword evidence="1 2" id="KW-0103">Bromodomain</keyword>
<feature type="domain" description="Bromo" evidence="3">
    <location>
        <begin position="17"/>
        <end position="88"/>
    </location>
</feature>
<keyword evidence="5" id="KW-1185">Reference proteome</keyword>
<accession>A0ABR2KH64</accession>
<reference evidence="4 5" key="1">
    <citation type="submission" date="2024-04" db="EMBL/GenBank/DDBJ databases">
        <title>Tritrichomonas musculus Genome.</title>
        <authorList>
            <person name="Alves-Ferreira E."/>
            <person name="Grigg M."/>
            <person name="Lorenzi H."/>
            <person name="Galac M."/>
        </authorList>
    </citation>
    <scope>NUCLEOTIDE SEQUENCE [LARGE SCALE GENOMIC DNA]</scope>
    <source>
        <strain evidence="4 5">EAF2021</strain>
    </source>
</reference>
<dbReference type="CDD" id="cd04369">
    <property type="entry name" value="Bromodomain"/>
    <property type="match status" value="1"/>
</dbReference>
<sequence length="229" mass="26638">MNDIAYESITKIMETLLNMPTNGDFKYPIEQIQDFNIYKEKIARPIDLHAINEKVKRKEYKNPHDWYNDVCLVYENCIEYYDPNQSYYPKIADYNMQIFKKLAVGFDCNDTESWYALLRKTFDKLINVAGNSPVPQGLDPWLSALPTHAETAIPLTPSEIADTVAFLNKELQQDDESKASLVRKDVYTILKEMQPNLKLDAEENVIKAQDLDENTRRVLNAYYKAHLKT</sequence>